<dbReference type="Pfam" id="PF00583">
    <property type="entry name" value="Acetyltransf_1"/>
    <property type="match status" value="1"/>
</dbReference>
<keyword evidence="2" id="KW-0808">Transferase</keyword>
<feature type="domain" description="N-acetyltransferase" evidence="1">
    <location>
        <begin position="3"/>
        <end position="145"/>
    </location>
</feature>
<proteinExistence type="predicted"/>
<dbReference type="SUPFAM" id="SSF55729">
    <property type="entry name" value="Acyl-CoA N-acyltransferases (Nat)"/>
    <property type="match status" value="1"/>
</dbReference>
<dbReference type="PROSITE" id="PS51186">
    <property type="entry name" value="GNAT"/>
    <property type="match status" value="1"/>
</dbReference>
<dbReference type="InterPro" id="IPR016181">
    <property type="entry name" value="Acyl_CoA_acyltransferase"/>
</dbReference>
<dbReference type="EMBL" id="SMAS01000004">
    <property type="protein sequence ID" value="TCT34902.1"/>
    <property type="molecule type" value="Genomic_DNA"/>
</dbReference>
<accession>A0A4R3NJJ0</accession>
<comment type="caution">
    <text evidence="2">The sequence shown here is derived from an EMBL/GenBank/DDBJ whole genome shotgun (WGS) entry which is preliminary data.</text>
</comment>
<sequence>MHIHLKPIDKSNYESIIMLEVTETQEEFVASNMFSLVEAAYDETLTVRGIYNGDIPVGFLMWKKASDLKIEIWRFMVDKSHQKLGIGRKAMELALSEIKQDTQINEIEICYDPLNPIAKSFYASFGFKEIGLDDEGEEMLAVILF</sequence>
<dbReference type="Gene3D" id="3.40.630.30">
    <property type="match status" value="1"/>
</dbReference>
<protein>
    <submittedName>
        <fullName evidence="2">Diamine N-acetyltransferase</fullName>
    </submittedName>
</protein>
<organism evidence="2 3">
    <name type="scientific">Providencia alcalifaciens</name>
    <dbReference type="NCBI Taxonomy" id="126385"/>
    <lineage>
        <taxon>Bacteria</taxon>
        <taxon>Pseudomonadati</taxon>
        <taxon>Pseudomonadota</taxon>
        <taxon>Gammaproteobacteria</taxon>
        <taxon>Enterobacterales</taxon>
        <taxon>Morganellaceae</taxon>
        <taxon>Providencia</taxon>
    </lineage>
</organism>
<dbReference type="RefSeq" id="WP_132496140.1">
    <property type="nucleotide sequence ID" value="NZ_SMAS01000004.1"/>
</dbReference>
<evidence type="ECO:0000313" key="2">
    <source>
        <dbReference type="EMBL" id="TCT34902.1"/>
    </source>
</evidence>
<evidence type="ECO:0000313" key="3">
    <source>
        <dbReference type="Proteomes" id="UP000295055"/>
    </source>
</evidence>
<evidence type="ECO:0000259" key="1">
    <source>
        <dbReference type="PROSITE" id="PS51186"/>
    </source>
</evidence>
<dbReference type="OrthoDB" id="9127144at2"/>
<dbReference type="GO" id="GO:0016747">
    <property type="term" value="F:acyltransferase activity, transferring groups other than amino-acyl groups"/>
    <property type="evidence" value="ECO:0007669"/>
    <property type="project" value="InterPro"/>
</dbReference>
<reference evidence="2 3" key="1">
    <citation type="submission" date="2019-03" db="EMBL/GenBank/DDBJ databases">
        <title>Genomic analyses of the natural microbiome of Caenorhabditis elegans.</title>
        <authorList>
            <person name="Samuel B."/>
        </authorList>
    </citation>
    <scope>NUCLEOTIDE SEQUENCE [LARGE SCALE GENOMIC DNA]</scope>
    <source>
        <strain evidence="2 3">JUb102</strain>
    </source>
</reference>
<gene>
    <name evidence="2" type="ORF">EC835_10459</name>
</gene>
<dbReference type="InterPro" id="IPR000182">
    <property type="entry name" value="GNAT_dom"/>
</dbReference>
<name>A0A4R3NJJ0_9GAMM</name>
<dbReference type="AlphaFoldDB" id="A0A4R3NJJ0"/>
<dbReference type="Proteomes" id="UP000295055">
    <property type="component" value="Unassembled WGS sequence"/>
</dbReference>
<dbReference type="CDD" id="cd04301">
    <property type="entry name" value="NAT_SF"/>
    <property type="match status" value="1"/>
</dbReference>